<sequence length="460" mass="51572">MKLVDKMKDENLGLAILYNFTKGYGHVPMSVYDVVLPFLYHDGFRNHLFEGIEVEEALTKCVQEDASFIQNILDTIEKDKEMTSRALGICLLNKYLSFEFEDNEMKGIYHESSILDINEAINLGKFFSGKSYEDILNILKKKSSSVVFLDSVCLGEDVDLSKLNQFGQVTIYKQSNPEEVIERIKEADIIITNKCLLTEEVLQYASKVKLICITATGVNNVDLGYCHRRGITVCNVAGYSSLSVAQHTFALALELLHKNSYYHHYVQSGQYSESGMFSYIGPRFYELHEKTWGIIGMGNIGRTVAKIAEAFGCQVQYYSTSGNNTKQDYLSVDLETLLKTSDIVSIHCPLNEQTKGLIGEESFKLMKKEAILINVGRGGIVDEEALVEALQNNEIAGAGLDVFEREPLAKESPLLQINDASKLLMTPHIAWATVEARNRLFDLVVDNIQGFLKGDLKNVC</sequence>
<dbReference type="InterPro" id="IPR029753">
    <property type="entry name" value="D-isomer_DH_CS"/>
</dbReference>
<dbReference type="InterPro" id="IPR036291">
    <property type="entry name" value="NAD(P)-bd_dom_sf"/>
</dbReference>
<dbReference type="InterPro" id="IPR050418">
    <property type="entry name" value="D-iso_2-hydroxyacid_DH_PdxB"/>
</dbReference>
<dbReference type="RefSeq" id="WP_107030323.1">
    <property type="nucleotide sequence ID" value="NZ_PYLQ01000018.1"/>
</dbReference>
<keyword evidence="8" id="KW-1185">Reference proteome</keyword>
<evidence type="ECO:0000256" key="2">
    <source>
        <dbReference type="ARBA" id="ARBA00023002"/>
    </source>
</evidence>
<evidence type="ECO:0000313" key="7">
    <source>
        <dbReference type="EMBL" id="PST39471.1"/>
    </source>
</evidence>
<dbReference type="SUPFAM" id="SSF52283">
    <property type="entry name" value="Formate/glycerate dehydrogenase catalytic domain-like"/>
    <property type="match status" value="1"/>
</dbReference>
<evidence type="ECO:0000256" key="1">
    <source>
        <dbReference type="ARBA" id="ARBA00005854"/>
    </source>
</evidence>
<dbReference type="InterPro" id="IPR006139">
    <property type="entry name" value="D-isomer_2_OHA_DH_cat_dom"/>
</dbReference>
<dbReference type="Proteomes" id="UP000240974">
    <property type="component" value="Unassembled WGS sequence"/>
</dbReference>
<dbReference type="CDD" id="cd12162">
    <property type="entry name" value="2-Hacid_dh_4"/>
    <property type="match status" value="1"/>
</dbReference>
<dbReference type="GO" id="GO:0051287">
    <property type="term" value="F:NAD binding"/>
    <property type="evidence" value="ECO:0007669"/>
    <property type="project" value="InterPro"/>
</dbReference>
<evidence type="ECO:0000256" key="4">
    <source>
        <dbReference type="RuleBase" id="RU003719"/>
    </source>
</evidence>
<feature type="domain" description="D-isomer specific 2-hydroxyacid dehydrogenase catalytic" evidence="5">
    <location>
        <begin position="147"/>
        <end position="457"/>
    </location>
</feature>
<dbReference type="GO" id="GO:0016616">
    <property type="term" value="F:oxidoreductase activity, acting on the CH-OH group of donors, NAD or NADP as acceptor"/>
    <property type="evidence" value="ECO:0007669"/>
    <property type="project" value="InterPro"/>
</dbReference>
<dbReference type="PANTHER" id="PTHR43761">
    <property type="entry name" value="D-ISOMER SPECIFIC 2-HYDROXYACID DEHYDROGENASE FAMILY PROTEIN (AFU_ORTHOLOGUE AFUA_1G13630)"/>
    <property type="match status" value="1"/>
</dbReference>
<feature type="domain" description="D-isomer specific 2-hydroxyacid dehydrogenase NAD-binding" evidence="6">
    <location>
        <begin position="249"/>
        <end position="430"/>
    </location>
</feature>
<organism evidence="7 8">
    <name type="scientific">Faecalibacillus intestinalis</name>
    <dbReference type="NCBI Taxonomy" id="1982626"/>
    <lineage>
        <taxon>Bacteria</taxon>
        <taxon>Bacillati</taxon>
        <taxon>Bacillota</taxon>
        <taxon>Erysipelotrichia</taxon>
        <taxon>Erysipelotrichales</taxon>
        <taxon>Coprobacillaceae</taxon>
        <taxon>Faecalibacillus</taxon>
    </lineage>
</organism>
<comment type="similarity">
    <text evidence="1 4">Belongs to the D-isomer specific 2-hydroxyacid dehydrogenase family.</text>
</comment>
<accession>A0A2T3FW37</accession>
<dbReference type="Pfam" id="PF20131">
    <property type="entry name" value="MC3"/>
    <property type="match status" value="1"/>
</dbReference>
<keyword evidence="3" id="KW-0520">NAD</keyword>
<evidence type="ECO:0000259" key="6">
    <source>
        <dbReference type="Pfam" id="PF02826"/>
    </source>
</evidence>
<dbReference type="Pfam" id="PF00389">
    <property type="entry name" value="2-Hacid_dh"/>
    <property type="match status" value="1"/>
</dbReference>
<evidence type="ECO:0000259" key="5">
    <source>
        <dbReference type="Pfam" id="PF00389"/>
    </source>
</evidence>
<dbReference type="Gene3D" id="3.40.50.720">
    <property type="entry name" value="NAD(P)-binding Rossmann-like Domain"/>
    <property type="match status" value="2"/>
</dbReference>
<dbReference type="PANTHER" id="PTHR43761:SF1">
    <property type="entry name" value="D-ISOMER SPECIFIC 2-HYDROXYACID DEHYDROGENASE CATALYTIC DOMAIN-CONTAINING PROTEIN-RELATED"/>
    <property type="match status" value="1"/>
</dbReference>
<dbReference type="NCBIfam" id="NF006263">
    <property type="entry name" value="PRK08410.1"/>
    <property type="match status" value="1"/>
</dbReference>
<dbReference type="Pfam" id="PF02826">
    <property type="entry name" value="2-Hacid_dh_C"/>
    <property type="match status" value="1"/>
</dbReference>
<dbReference type="PROSITE" id="PS00670">
    <property type="entry name" value="D_2_HYDROXYACID_DH_2"/>
    <property type="match status" value="1"/>
</dbReference>
<gene>
    <name evidence="7" type="ORF">C7U54_11015</name>
</gene>
<comment type="caution">
    <text evidence="7">The sequence shown here is derived from an EMBL/GenBank/DDBJ whole genome shotgun (WGS) entry which is preliminary data.</text>
</comment>
<keyword evidence="2 4" id="KW-0560">Oxidoreductase</keyword>
<dbReference type="EMBL" id="PYLQ01000018">
    <property type="protein sequence ID" value="PST39471.1"/>
    <property type="molecule type" value="Genomic_DNA"/>
</dbReference>
<dbReference type="AlphaFoldDB" id="A0A2T3FW37"/>
<reference evidence="7 8" key="1">
    <citation type="journal article" date="2019" name="Int. J. Syst. Evol. Microbiol.">
        <title>Faecalibacillus intestinalis gen. nov., sp. nov. and Faecalibacillus faecis sp. nov., isolated from human faeces.</title>
        <authorList>
            <person name="Seo B."/>
            <person name="Jeon K."/>
            <person name="Baek I."/>
            <person name="Lee Y.M."/>
            <person name="Baek K."/>
            <person name="Ko G."/>
        </authorList>
    </citation>
    <scope>NUCLEOTIDE SEQUENCE [LARGE SCALE GENOMIC DNA]</scope>
    <source>
        <strain evidence="7 8">SNUG30099</strain>
    </source>
</reference>
<dbReference type="InterPro" id="IPR006140">
    <property type="entry name" value="D-isomer_DH_NAD-bd"/>
</dbReference>
<dbReference type="InterPro" id="IPR045390">
    <property type="entry name" value="ABC-3C_MC3"/>
</dbReference>
<proteinExistence type="inferred from homology"/>
<evidence type="ECO:0000256" key="3">
    <source>
        <dbReference type="ARBA" id="ARBA00023027"/>
    </source>
</evidence>
<evidence type="ECO:0000313" key="8">
    <source>
        <dbReference type="Proteomes" id="UP000240974"/>
    </source>
</evidence>
<dbReference type="FunFam" id="3.40.50.720:FF:000203">
    <property type="entry name" value="D-3-phosphoglycerate dehydrogenase (SerA)"/>
    <property type="match status" value="1"/>
</dbReference>
<protein>
    <submittedName>
        <fullName evidence="7">D-2-hydroxyacid dehydrogenase</fullName>
    </submittedName>
</protein>
<name>A0A2T3FW37_9FIRM</name>
<dbReference type="SUPFAM" id="SSF51735">
    <property type="entry name" value="NAD(P)-binding Rossmann-fold domains"/>
    <property type="match status" value="1"/>
</dbReference>